<evidence type="ECO:0000313" key="1">
    <source>
        <dbReference type="EMBL" id="GAG86169.1"/>
    </source>
</evidence>
<protein>
    <submittedName>
        <fullName evidence="1">Uncharacterized protein</fullName>
    </submittedName>
</protein>
<name>X1ATC7_9ZZZZ</name>
<sequence length="102" mass="11979">MNLKRHLIQLMRTIKNGLGNSNGYGNCYGCYDNWQWKEYHVIQYSESSGMFPYCEECHKTLSIDRKKELADELLTKWMSGNYWGKDWVGLRIIVHNAIEAGK</sequence>
<reference evidence="1" key="1">
    <citation type="journal article" date="2014" name="Front. Microbiol.">
        <title>High frequency of phylogenetically diverse reductive dehalogenase-homologous genes in deep subseafloor sedimentary metagenomes.</title>
        <authorList>
            <person name="Kawai M."/>
            <person name="Futagami T."/>
            <person name="Toyoda A."/>
            <person name="Takaki Y."/>
            <person name="Nishi S."/>
            <person name="Hori S."/>
            <person name="Arai W."/>
            <person name="Tsubouchi T."/>
            <person name="Morono Y."/>
            <person name="Uchiyama I."/>
            <person name="Ito T."/>
            <person name="Fujiyama A."/>
            <person name="Inagaki F."/>
            <person name="Takami H."/>
        </authorList>
    </citation>
    <scope>NUCLEOTIDE SEQUENCE</scope>
    <source>
        <strain evidence="1">Expedition CK06-06</strain>
    </source>
</reference>
<organism evidence="1">
    <name type="scientific">marine sediment metagenome</name>
    <dbReference type="NCBI Taxonomy" id="412755"/>
    <lineage>
        <taxon>unclassified sequences</taxon>
        <taxon>metagenomes</taxon>
        <taxon>ecological metagenomes</taxon>
    </lineage>
</organism>
<gene>
    <name evidence="1" type="ORF">S01H4_22273</name>
</gene>
<accession>X1ATC7</accession>
<dbReference type="EMBL" id="BART01010181">
    <property type="protein sequence ID" value="GAG86169.1"/>
    <property type="molecule type" value="Genomic_DNA"/>
</dbReference>
<dbReference type="AlphaFoldDB" id="X1ATC7"/>
<proteinExistence type="predicted"/>
<comment type="caution">
    <text evidence="1">The sequence shown here is derived from an EMBL/GenBank/DDBJ whole genome shotgun (WGS) entry which is preliminary data.</text>
</comment>